<dbReference type="WBParaSite" id="SBAD_0000076201-mRNA-1">
    <property type="protein sequence ID" value="SBAD_0000076201-mRNA-1"/>
    <property type="gene ID" value="SBAD_0000076201"/>
</dbReference>
<protein>
    <submittedName>
        <fullName evidence="4">TOG domain-containing protein</fullName>
    </submittedName>
</protein>
<gene>
    <name evidence="2" type="ORF">SBAD_LOCUS739</name>
</gene>
<dbReference type="InterPro" id="IPR016024">
    <property type="entry name" value="ARM-type_fold"/>
</dbReference>
<evidence type="ECO:0000256" key="1">
    <source>
        <dbReference type="SAM" id="Phobius"/>
    </source>
</evidence>
<evidence type="ECO:0000313" key="3">
    <source>
        <dbReference type="Proteomes" id="UP000270296"/>
    </source>
</evidence>
<reference evidence="2 3" key="2">
    <citation type="submission" date="2018-11" db="EMBL/GenBank/DDBJ databases">
        <authorList>
            <consortium name="Pathogen Informatics"/>
        </authorList>
    </citation>
    <scope>NUCLEOTIDE SEQUENCE [LARGE SCALE GENOMIC DNA]</scope>
</reference>
<keyword evidence="1" id="KW-0812">Transmembrane</keyword>
<keyword evidence="3" id="KW-1185">Reference proteome</keyword>
<evidence type="ECO:0000313" key="4">
    <source>
        <dbReference type="WBParaSite" id="SBAD_0000076201-mRNA-1"/>
    </source>
</evidence>
<proteinExistence type="predicted"/>
<keyword evidence="1" id="KW-0472">Membrane</keyword>
<reference evidence="4" key="1">
    <citation type="submission" date="2016-06" db="UniProtKB">
        <authorList>
            <consortium name="WormBaseParasite"/>
        </authorList>
    </citation>
    <scope>IDENTIFICATION</scope>
</reference>
<sequence length="255" mass="28691">MSSNALADLLGQNSTDPKVRLELGKRILAEIRANGLPGDSSTLTTFMDVAAQWLHGTNYKVSISLAALEIMNASMDVLGDEFVPYLTDSLSELVERLGDSRLQVRQETLNLIMKLMQSSKSSPQVNEFVCFFIRRSHAFSFLLFAVGAALPSLCGVNRRRSSACHLESPTVIEFSFPGFVIVSCYDDFLHFPKNRCRTEMAQQSVQRRITRRRNRFESQVILSYVFLSTSLCLPPVLSSFSINLPFVLYIHFCTE</sequence>
<organism evidence="4">
    <name type="scientific">Soboliphyme baturini</name>
    <dbReference type="NCBI Taxonomy" id="241478"/>
    <lineage>
        <taxon>Eukaryota</taxon>
        <taxon>Metazoa</taxon>
        <taxon>Ecdysozoa</taxon>
        <taxon>Nematoda</taxon>
        <taxon>Enoplea</taxon>
        <taxon>Dorylaimia</taxon>
        <taxon>Dioctophymatida</taxon>
        <taxon>Dioctophymatoidea</taxon>
        <taxon>Soboliphymatidae</taxon>
        <taxon>Soboliphyme</taxon>
    </lineage>
</organism>
<accession>A0A183IAU5</accession>
<name>A0A183IAU5_9BILA</name>
<dbReference type="EMBL" id="UZAM01006615">
    <property type="protein sequence ID" value="VDO91960.1"/>
    <property type="molecule type" value="Genomic_DNA"/>
</dbReference>
<feature type="transmembrane region" description="Helical" evidence="1">
    <location>
        <begin position="138"/>
        <end position="156"/>
    </location>
</feature>
<dbReference type="Proteomes" id="UP000270296">
    <property type="component" value="Unassembled WGS sequence"/>
</dbReference>
<feature type="transmembrane region" description="Helical" evidence="1">
    <location>
        <begin position="221"/>
        <end position="242"/>
    </location>
</feature>
<evidence type="ECO:0000313" key="2">
    <source>
        <dbReference type="EMBL" id="VDO91960.1"/>
    </source>
</evidence>
<dbReference type="InterPro" id="IPR011989">
    <property type="entry name" value="ARM-like"/>
</dbReference>
<dbReference type="AlphaFoldDB" id="A0A183IAU5"/>
<dbReference type="Gene3D" id="1.25.10.10">
    <property type="entry name" value="Leucine-rich Repeat Variant"/>
    <property type="match status" value="1"/>
</dbReference>
<dbReference type="SUPFAM" id="SSF48371">
    <property type="entry name" value="ARM repeat"/>
    <property type="match status" value="1"/>
</dbReference>
<keyword evidence="1" id="KW-1133">Transmembrane helix</keyword>
<dbReference type="OrthoDB" id="46159at2759"/>